<protein>
    <recommendedName>
        <fullName evidence="4">Transposable element P transposase</fullName>
    </recommendedName>
</protein>
<evidence type="ECO:0000313" key="3">
    <source>
        <dbReference type="Proteomes" id="UP001234178"/>
    </source>
</evidence>
<gene>
    <name evidence="2" type="ORF">OUZ56_012589</name>
</gene>
<accession>A0ABQ9Z3F8</accession>
<comment type="caution">
    <text evidence="2">The sequence shown here is derived from an EMBL/GenBank/DDBJ whole genome shotgun (WGS) entry which is preliminary data.</text>
</comment>
<proteinExistence type="predicted"/>
<dbReference type="EMBL" id="JAOYFB010000002">
    <property type="protein sequence ID" value="KAK4007432.1"/>
    <property type="molecule type" value="Genomic_DNA"/>
</dbReference>
<feature type="region of interest" description="Disordered" evidence="1">
    <location>
        <begin position="96"/>
        <end position="119"/>
    </location>
</feature>
<evidence type="ECO:0008006" key="4">
    <source>
        <dbReference type="Google" id="ProtNLM"/>
    </source>
</evidence>
<dbReference type="Proteomes" id="UP001234178">
    <property type="component" value="Unassembled WGS sequence"/>
</dbReference>
<evidence type="ECO:0000313" key="2">
    <source>
        <dbReference type="EMBL" id="KAK4007432.1"/>
    </source>
</evidence>
<sequence length="249" mass="27453">MGRGRCKSVASYEHIRKLKLLPLPSRSTLLRLLSGVSCHFGYNIPALEAIEKIVQGKEGRELLAIISFDEVSLTPKPDFNTESLAFNGFANLNTDPVRNRDEIDHHDGDGPRPEPDVSKTPVLADHALAIARQMGQAFWSVCSAGAASGEDLYRLVIAAIIRLEARGVRILAVVSDEASTNMKFWKLAGAGIFQKGNEEDVKNTFAHPTISNRENFVLQDPPHAFKCVRNQIYNHPTVQCKGELMTPHG</sequence>
<keyword evidence="3" id="KW-1185">Reference proteome</keyword>
<reference evidence="2 3" key="1">
    <citation type="journal article" date="2023" name="Nucleic Acids Res.">
        <title>The hologenome of Daphnia magna reveals possible DNA methylation and microbiome-mediated evolution of the host genome.</title>
        <authorList>
            <person name="Chaturvedi A."/>
            <person name="Li X."/>
            <person name="Dhandapani V."/>
            <person name="Marshall H."/>
            <person name="Kissane S."/>
            <person name="Cuenca-Cambronero M."/>
            <person name="Asole G."/>
            <person name="Calvet F."/>
            <person name="Ruiz-Romero M."/>
            <person name="Marangio P."/>
            <person name="Guigo R."/>
            <person name="Rago D."/>
            <person name="Mirbahai L."/>
            <person name="Eastwood N."/>
            <person name="Colbourne J.K."/>
            <person name="Zhou J."/>
            <person name="Mallon E."/>
            <person name="Orsini L."/>
        </authorList>
    </citation>
    <scope>NUCLEOTIDE SEQUENCE [LARGE SCALE GENOMIC DNA]</scope>
    <source>
        <strain evidence="2">LRV0_1</strain>
    </source>
</reference>
<organism evidence="2 3">
    <name type="scientific">Daphnia magna</name>
    <dbReference type="NCBI Taxonomy" id="35525"/>
    <lineage>
        <taxon>Eukaryota</taxon>
        <taxon>Metazoa</taxon>
        <taxon>Ecdysozoa</taxon>
        <taxon>Arthropoda</taxon>
        <taxon>Crustacea</taxon>
        <taxon>Branchiopoda</taxon>
        <taxon>Diplostraca</taxon>
        <taxon>Cladocera</taxon>
        <taxon>Anomopoda</taxon>
        <taxon>Daphniidae</taxon>
        <taxon>Daphnia</taxon>
    </lineage>
</organism>
<feature type="compositionally biased region" description="Basic and acidic residues" evidence="1">
    <location>
        <begin position="97"/>
        <end position="117"/>
    </location>
</feature>
<name>A0ABQ9Z3F8_9CRUS</name>
<evidence type="ECO:0000256" key="1">
    <source>
        <dbReference type="SAM" id="MobiDB-lite"/>
    </source>
</evidence>